<name>X8DGU8_9MYCO</name>
<evidence type="ECO:0000313" key="2">
    <source>
        <dbReference type="Proteomes" id="UP000023351"/>
    </source>
</evidence>
<reference evidence="1 2" key="1">
    <citation type="submission" date="2013-12" db="EMBL/GenBank/DDBJ databases">
        <authorList>
            <person name="Zelazny A."/>
            <person name="Olivier K."/>
            <person name="Holland S."/>
            <person name="Lenaerts A."/>
            <person name="Ordway D."/>
            <person name="DeGroote M.A."/>
            <person name="Parker T."/>
            <person name="Sizemore C."/>
            <person name="Tallon L.J."/>
            <person name="Sadzewicz L.K."/>
            <person name="Sengamalay N."/>
            <person name="Fraser C.M."/>
            <person name="Hine E."/>
            <person name="Shefchek K.A."/>
            <person name="Das S.P."/>
            <person name="Tettelin H."/>
        </authorList>
    </citation>
    <scope>NUCLEOTIDE SEQUENCE [LARGE SCALE GENOMIC DNA]</scope>
    <source>
        <strain evidence="1 2">1513</strain>
    </source>
</reference>
<dbReference type="EMBL" id="JAOJ01000003">
    <property type="protein sequence ID" value="EUA67852.1"/>
    <property type="molecule type" value="Genomic_DNA"/>
</dbReference>
<gene>
    <name evidence="1" type="ORF">I540_4154</name>
</gene>
<comment type="caution">
    <text evidence="1">The sequence shown here is derived from an EMBL/GenBank/DDBJ whole genome shotgun (WGS) entry which is preliminary data.</text>
</comment>
<dbReference type="AlphaFoldDB" id="X8DGU8"/>
<proteinExistence type="predicted"/>
<protein>
    <submittedName>
        <fullName evidence="1">Uncharacterized protein</fullName>
    </submittedName>
</protein>
<sequence>MALLVSAVVGLITRRDSVFGDMARQPALGGGRFATQRCSVKVAGNSSGPSSAI</sequence>
<evidence type="ECO:0000313" key="1">
    <source>
        <dbReference type="EMBL" id="EUA67852.1"/>
    </source>
</evidence>
<dbReference type="Proteomes" id="UP000023351">
    <property type="component" value="Unassembled WGS sequence"/>
</dbReference>
<organism evidence="1 2">
    <name type="scientific">Mycobacteroides abscessus subsp. bolletii 1513</name>
    <dbReference type="NCBI Taxonomy" id="1299321"/>
    <lineage>
        <taxon>Bacteria</taxon>
        <taxon>Bacillati</taxon>
        <taxon>Actinomycetota</taxon>
        <taxon>Actinomycetes</taxon>
        <taxon>Mycobacteriales</taxon>
        <taxon>Mycobacteriaceae</taxon>
        <taxon>Mycobacteroides</taxon>
        <taxon>Mycobacteroides abscessus</taxon>
    </lineage>
</organism>
<accession>X8DGU8</accession>